<name>A0A6N7INI6_9FIRM</name>
<dbReference type="CDD" id="cd00118">
    <property type="entry name" value="LysM"/>
    <property type="match status" value="2"/>
</dbReference>
<gene>
    <name evidence="2" type="ORF">GFC01_04725</name>
</gene>
<dbReference type="AlphaFoldDB" id="A0A6N7INI6"/>
<dbReference type="GO" id="GO:0016787">
    <property type="term" value="F:hydrolase activity"/>
    <property type="evidence" value="ECO:0007669"/>
    <property type="project" value="InterPro"/>
</dbReference>
<dbReference type="EMBL" id="WHYR01000009">
    <property type="protein sequence ID" value="MQL51575.1"/>
    <property type="molecule type" value="Genomic_DNA"/>
</dbReference>
<evidence type="ECO:0000313" key="3">
    <source>
        <dbReference type="Proteomes" id="UP000441717"/>
    </source>
</evidence>
<dbReference type="Pfam" id="PF07486">
    <property type="entry name" value="Hydrolase_2"/>
    <property type="match status" value="1"/>
</dbReference>
<accession>A0A6N7INI6</accession>
<dbReference type="Gene3D" id="1.10.10.2520">
    <property type="entry name" value="Cell wall hydrolase SleB, domain 1"/>
    <property type="match status" value="1"/>
</dbReference>
<feature type="domain" description="LysM" evidence="1">
    <location>
        <begin position="101"/>
        <end position="144"/>
    </location>
</feature>
<dbReference type="PROSITE" id="PS51782">
    <property type="entry name" value="LYSM"/>
    <property type="match status" value="2"/>
</dbReference>
<reference evidence="2 3" key="1">
    <citation type="submission" date="2019-10" db="EMBL/GenBank/DDBJ databases">
        <title>Comparative genomics of sulfur disproportionating microorganisms.</title>
        <authorList>
            <person name="Ward L.M."/>
            <person name="Bertran E."/>
            <person name="Johnston D."/>
        </authorList>
    </citation>
    <scope>NUCLEOTIDE SEQUENCE [LARGE SCALE GENOMIC DNA]</scope>
    <source>
        <strain evidence="2 3">DSM 14055</strain>
    </source>
</reference>
<protein>
    <submittedName>
        <fullName evidence="2">LysM peptidoglycan-binding domain-containing protein</fullName>
    </submittedName>
</protein>
<keyword evidence="3" id="KW-1185">Reference proteome</keyword>
<comment type="caution">
    <text evidence="2">The sequence shown here is derived from an EMBL/GenBank/DDBJ whole genome shotgun (WGS) entry which is preliminary data.</text>
</comment>
<dbReference type="InterPro" id="IPR018392">
    <property type="entry name" value="LysM"/>
</dbReference>
<sequence>MPSTRTHQLTPEAKGREEMSRLSFWGRCLVAALAAALLLPAGMAAAATHTVSAGESLYSISRYYGVSLNELCQANGIYNDLIYPGQQLCIPGKGGHTDNTGTYTVQPGDSLYLIARRYATSIEEIKSANSLGSDVIYPGQKLVIPSAARGGTGPAQVSRGSITSGPVDYSRSDFDLLARLITAEADSESYITKVAVGAVVLNRVKSGIFPRSIQGVVYQVDETGSYQFEPVLNGWINRPPSDEARRAALDALNGVDPTGGALYFFESWVPNGWLQSRPVSMVSDSFTFTY</sequence>
<dbReference type="InterPro" id="IPR036779">
    <property type="entry name" value="LysM_dom_sf"/>
</dbReference>
<feature type="domain" description="LysM" evidence="1">
    <location>
        <begin position="47"/>
        <end position="90"/>
    </location>
</feature>
<proteinExistence type="predicted"/>
<dbReference type="SUPFAM" id="SSF54106">
    <property type="entry name" value="LysM domain"/>
    <property type="match status" value="2"/>
</dbReference>
<dbReference type="InterPro" id="IPR042047">
    <property type="entry name" value="SleB_dom1"/>
</dbReference>
<dbReference type="GO" id="GO:0008932">
    <property type="term" value="F:lytic endotransglycosylase activity"/>
    <property type="evidence" value="ECO:0007669"/>
    <property type="project" value="TreeGrafter"/>
</dbReference>
<evidence type="ECO:0000259" key="1">
    <source>
        <dbReference type="PROSITE" id="PS51782"/>
    </source>
</evidence>
<dbReference type="PANTHER" id="PTHR33734:SF22">
    <property type="entry name" value="MEMBRANE-BOUND LYTIC MUREIN TRANSGLYCOSYLASE D"/>
    <property type="match status" value="1"/>
</dbReference>
<dbReference type="Proteomes" id="UP000441717">
    <property type="component" value="Unassembled WGS sequence"/>
</dbReference>
<dbReference type="InterPro" id="IPR011105">
    <property type="entry name" value="Cell_wall_hydrolase_SleB"/>
</dbReference>
<dbReference type="Pfam" id="PF01476">
    <property type="entry name" value="LysM"/>
    <property type="match status" value="2"/>
</dbReference>
<organism evidence="2 3">
    <name type="scientific">Desulfofundulus thermobenzoicus</name>
    <dbReference type="NCBI Taxonomy" id="29376"/>
    <lineage>
        <taxon>Bacteria</taxon>
        <taxon>Bacillati</taxon>
        <taxon>Bacillota</taxon>
        <taxon>Clostridia</taxon>
        <taxon>Eubacteriales</taxon>
        <taxon>Peptococcaceae</taxon>
        <taxon>Desulfofundulus</taxon>
    </lineage>
</organism>
<dbReference type="PANTHER" id="PTHR33734">
    <property type="entry name" value="LYSM DOMAIN-CONTAINING GPI-ANCHORED PROTEIN 2"/>
    <property type="match status" value="1"/>
</dbReference>
<dbReference type="SMART" id="SM00257">
    <property type="entry name" value="LysM"/>
    <property type="match status" value="2"/>
</dbReference>
<evidence type="ECO:0000313" key="2">
    <source>
        <dbReference type="EMBL" id="MQL51575.1"/>
    </source>
</evidence>
<dbReference type="Gene3D" id="3.10.350.10">
    <property type="entry name" value="LysM domain"/>
    <property type="match status" value="2"/>
</dbReference>